<sequence>MMIQIPKHPSSNIARVEALFQFLNLYNAAIYEVKFKFGGEVDDMGGGGAPEPVATFSPFNIQGNFDHSQLYVFTREGWDKPGVKSFGGYIFLMKTRALDPLIPSTVQFQQYGTLVSAYGILYFLESRKPFIQGRGDHSIRLVFSRHTLCLPPLLLNAKLTDIRPYLVHHRDGYWIMGSQDPPVADKANVTEASVRGLDVHV</sequence>
<reference evidence="1 2" key="1">
    <citation type="submission" date="2020-05" db="EMBL/GenBank/DDBJ databases">
        <authorList>
            <person name="Campoy J."/>
            <person name="Schneeberger K."/>
            <person name="Spophaly S."/>
        </authorList>
    </citation>
    <scope>NUCLEOTIDE SEQUENCE [LARGE SCALE GENOMIC DNA]</scope>
    <source>
        <strain evidence="1">PruArmRojPasFocal</strain>
    </source>
</reference>
<accession>A0A6J5UDR5</accession>
<protein>
    <submittedName>
        <fullName evidence="1">Uncharacterized protein</fullName>
    </submittedName>
</protein>
<dbReference type="AlphaFoldDB" id="A0A6J5UDR5"/>
<evidence type="ECO:0000313" key="1">
    <source>
        <dbReference type="EMBL" id="CAB4273315.1"/>
    </source>
</evidence>
<dbReference type="EMBL" id="CAEKDK010000003">
    <property type="protein sequence ID" value="CAB4273315.1"/>
    <property type="molecule type" value="Genomic_DNA"/>
</dbReference>
<dbReference type="Proteomes" id="UP000507222">
    <property type="component" value="Unassembled WGS sequence"/>
</dbReference>
<proteinExistence type="predicted"/>
<organism evidence="1 2">
    <name type="scientific">Prunus armeniaca</name>
    <name type="common">Apricot</name>
    <name type="synonym">Armeniaca vulgaris</name>
    <dbReference type="NCBI Taxonomy" id="36596"/>
    <lineage>
        <taxon>Eukaryota</taxon>
        <taxon>Viridiplantae</taxon>
        <taxon>Streptophyta</taxon>
        <taxon>Embryophyta</taxon>
        <taxon>Tracheophyta</taxon>
        <taxon>Spermatophyta</taxon>
        <taxon>Magnoliopsida</taxon>
        <taxon>eudicotyledons</taxon>
        <taxon>Gunneridae</taxon>
        <taxon>Pentapetalae</taxon>
        <taxon>rosids</taxon>
        <taxon>fabids</taxon>
        <taxon>Rosales</taxon>
        <taxon>Rosaceae</taxon>
        <taxon>Amygdaloideae</taxon>
        <taxon>Amygdaleae</taxon>
        <taxon>Prunus</taxon>
    </lineage>
</organism>
<evidence type="ECO:0000313" key="2">
    <source>
        <dbReference type="Proteomes" id="UP000507222"/>
    </source>
</evidence>
<name>A0A6J5UDR5_PRUAR</name>
<gene>
    <name evidence="1" type="ORF">CURHAP_LOCUS20766</name>
</gene>